<dbReference type="AlphaFoldDB" id="A0A0N4UL63"/>
<name>A0A0N4UL63_DRAME</name>
<evidence type="ECO:0000313" key="2">
    <source>
        <dbReference type="Proteomes" id="UP000038040"/>
    </source>
</evidence>
<dbReference type="WBParaSite" id="DME_0000851901-mRNA-1">
    <property type="protein sequence ID" value="DME_0000851901-mRNA-1"/>
    <property type="gene ID" value="DME_0000851901"/>
</dbReference>
<reference evidence="1 3" key="2">
    <citation type="submission" date="2018-11" db="EMBL/GenBank/DDBJ databases">
        <authorList>
            <consortium name="Pathogen Informatics"/>
        </authorList>
    </citation>
    <scope>NUCLEOTIDE SEQUENCE [LARGE SCALE GENOMIC DNA]</scope>
</reference>
<gene>
    <name evidence="1" type="ORF">DME_LOCUS10386</name>
</gene>
<dbReference type="Proteomes" id="UP000038040">
    <property type="component" value="Unplaced"/>
</dbReference>
<protein>
    <submittedName>
        <fullName evidence="4">Protein kinase domain-containing protein</fullName>
    </submittedName>
</protein>
<accession>A0A0N4UL63</accession>
<dbReference type="EMBL" id="UYYG01001215">
    <property type="protein sequence ID" value="VDN60413.1"/>
    <property type="molecule type" value="Genomic_DNA"/>
</dbReference>
<evidence type="ECO:0000313" key="4">
    <source>
        <dbReference type="WBParaSite" id="DME_0000851901-mRNA-1"/>
    </source>
</evidence>
<proteinExistence type="predicted"/>
<dbReference type="Proteomes" id="UP000274756">
    <property type="component" value="Unassembled WGS sequence"/>
</dbReference>
<evidence type="ECO:0000313" key="3">
    <source>
        <dbReference type="Proteomes" id="UP000274756"/>
    </source>
</evidence>
<sequence>MLKTETVNGSWTLFECVGQLFGHGPEELVEAIRKGLQTQWLMLKKLRRSETISELTEIAQARTLLGIHLEALCRVKNVQVMFIDLKKKNLVFGNTGPLYEILRNGESFTYISGARRTWVSCFAELQNLSVIEEPSENFVNSPIYCIDEIMQYDLNEEWSSNSMSLLMPPLNAVAEEEIEDISKPNMNPGISHIVLSENYTTVYGANQNESPSYEL</sequence>
<organism evidence="2 4">
    <name type="scientific">Dracunculus medinensis</name>
    <name type="common">Guinea worm</name>
    <dbReference type="NCBI Taxonomy" id="318479"/>
    <lineage>
        <taxon>Eukaryota</taxon>
        <taxon>Metazoa</taxon>
        <taxon>Ecdysozoa</taxon>
        <taxon>Nematoda</taxon>
        <taxon>Chromadorea</taxon>
        <taxon>Rhabditida</taxon>
        <taxon>Spirurina</taxon>
        <taxon>Dracunculoidea</taxon>
        <taxon>Dracunculidae</taxon>
        <taxon>Dracunculus</taxon>
    </lineage>
</organism>
<keyword evidence="3" id="KW-1185">Reference proteome</keyword>
<reference evidence="4" key="1">
    <citation type="submission" date="2017-02" db="UniProtKB">
        <authorList>
            <consortium name="WormBaseParasite"/>
        </authorList>
    </citation>
    <scope>IDENTIFICATION</scope>
</reference>
<evidence type="ECO:0000313" key="1">
    <source>
        <dbReference type="EMBL" id="VDN60413.1"/>
    </source>
</evidence>